<reference evidence="2 3" key="1">
    <citation type="journal article" date="2016" name="Sci. Rep.">
        <title>Draft genome sequencing and secretome analysis of fungal phytopathogen Ascochyta rabiei provides insight into the necrotrophic effector repertoire.</title>
        <authorList>
            <person name="Verma S."/>
            <person name="Gazara R.K."/>
            <person name="Nizam S."/>
            <person name="Parween S."/>
            <person name="Chattopadhyay D."/>
            <person name="Verma P.K."/>
        </authorList>
    </citation>
    <scope>NUCLEOTIDE SEQUENCE [LARGE SCALE GENOMIC DNA]</scope>
    <source>
        <strain evidence="2 3">ArDII</strain>
    </source>
</reference>
<feature type="compositionally biased region" description="Basic and acidic residues" evidence="1">
    <location>
        <begin position="461"/>
        <end position="497"/>
    </location>
</feature>
<evidence type="ECO:0000256" key="1">
    <source>
        <dbReference type="SAM" id="MobiDB-lite"/>
    </source>
</evidence>
<proteinExistence type="predicted"/>
<feature type="region of interest" description="Disordered" evidence="1">
    <location>
        <begin position="193"/>
        <end position="520"/>
    </location>
</feature>
<feature type="region of interest" description="Disordered" evidence="1">
    <location>
        <begin position="535"/>
        <end position="611"/>
    </location>
</feature>
<feature type="compositionally biased region" description="Basic and acidic residues" evidence="1">
    <location>
        <begin position="193"/>
        <end position="210"/>
    </location>
</feature>
<dbReference type="EMBL" id="JYNV01000244">
    <property type="protein sequence ID" value="KZM21492.1"/>
    <property type="molecule type" value="Genomic_DNA"/>
</dbReference>
<feature type="region of interest" description="Disordered" evidence="1">
    <location>
        <begin position="24"/>
        <end position="44"/>
    </location>
</feature>
<evidence type="ECO:0008006" key="4">
    <source>
        <dbReference type="Google" id="ProtNLM"/>
    </source>
</evidence>
<feature type="compositionally biased region" description="Polar residues" evidence="1">
    <location>
        <begin position="24"/>
        <end position="35"/>
    </location>
</feature>
<feature type="region of interest" description="Disordered" evidence="1">
    <location>
        <begin position="56"/>
        <end position="176"/>
    </location>
</feature>
<feature type="compositionally biased region" description="Polar residues" evidence="1">
    <location>
        <begin position="143"/>
        <end position="159"/>
    </location>
</feature>
<feature type="compositionally biased region" description="Basic and acidic residues" evidence="1">
    <location>
        <begin position="56"/>
        <end position="75"/>
    </location>
</feature>
<protein>
    <recommendedName>
        <fullName evidence="4">WH2 domain-containing protein</fullName>
    </recommendedName>
</protein>
<comment type="caution">
    <text evidence="2">The sequence shown here is derived from an EMBL/GenBank/DDBJ whole genome shotgun (WGS) entry which is preliminary data.</text>
</comment>
<name>A0A163AZX8_DIDRA</name>
<feature type="compositionally biased region" description="Basic and acidic residues" evidence="1">
    <location>
        <begin position="568"/>
        <end position="578"/>
    </location>
</feature>
<sequence length="626" mass="68241">MQPYIPDPGAPAYRDQVASSIQGLVSGQRPRNQAMSGVGTGRLMLEGVVESLRIYREWKEKEEKKRTEGSGDGERKRRGTGRGGKKDRGHSHRSRRHGEEKRSVEGSEERHGHRRRRRRREARAGRDADREGRECHHQEESQRTQSPQPTLSSALNTEEQLLGPDGTPFGSLPVKGKGVGIAAHARTVYRHVKAEQEAGRRSKGLAEKHLGAFWKKRRSVERDGDEEPLVRKGGRRDQRSSVSRDREGGRRSRRDGGGVYERERDGGQVADASARSAKPGRPPTPFAQGSSLPVRPSRQGSRHCRQDSMDPGDGLEGGESSRSAGQAPTIHVQSPAPPEPTKSVRSATPFTTPTPSNAPPPPPISTAPFMVATPYNLTPSVADVPVPVVPATPSAPLPSRRPPRPPRPPPTPPAPPTGDAARGALMAGFLGGAPNLRKVDPNRKKHSNMFSAGRVIAGSDSEGRPVYEGTPHSDEVEAREHAEAVEERERKEEEIFRKVNHHRTVTPLTAPQPRVAMPRSFQDELTVKLRRMDVSRQGDRGVAGPSLRILRPRPSSESWRTVASNQEEDSKIPDKTFRETLGNSLSVGSTPQPQSAMPSQARSRTDTPAPDVFVNFAANIAGGGPG</sequence>
<feature type="compositionally biased region" description="Pro residues" evidence="1">
    <location>
        <begin position="387"/>
        <end position="416"/>
    </location>
</feature>
<dbReference type="Proteomes" id="UP000076837">
    <property type="component" value="Unassembled WGS sequence"/>
</dbReference>
<dbReference type="AlphaFoldDB" id="A0A163AZX8"/>
<evidence type="ECO:0000313" key="3">
    <source>
        <dbReference type="Proteomes" id="UP000076837"/>
    </source>
</evidence>
<gene>
    <name evidence="2" type="ORF">ST47_g7388</name>
</gene>
<accession>A0A163AZX8</accession>
<organism evidence="2 3">
    <name type="scientific">Didymella rabiei</name>
    <name type="common">Chickpea ascochyta blight fungus</name>
    <name type="synonym">Mycosphaerella rabiei</name>
    <dbReference type="NCBI Taxonomy" id="5454"/>
    <lineage>
        <taxon>Eukaryota</taxon>
        <taxon>Fungi</taxon>
        <taxon>Dikarya</taxon>
        <taxon>Ascomycota</taxon>
        <taxon>Pezizomycotina</taxon>
        <taxon>Dothideomycetes</taxon>
        <taxon>Pleosporomycetidae</taxon>
        <taxon>Pleosporales</taxon>
        <taxon>Pleosporineae</taxon>
        <taxon>Didymellaceae</taxon>
        <taxon>Ascochyta</taxon>
    </lineage>
</organism>
<feature type="compositionally biased region" description="Basic and acidic residues" evidence="1">
    <location>
        <begin position="235"/>
        <end position="266"/>
    </location>
</feature>
<feature type="compositionally biased region" description="Polar residues" evidence="1">
    <location>
        <begin position="555"/>
        <end position="565"/>
    </location>
</feature>
<feature type="compositionally biased region" description="Basic and acidic residues" evidence="1">
    <location>
        <begin position="122"/>
        <end position="142"/>
    </location>
</feature>
<feature type="compositionally biased region" description="Basic residues" evidence="1">
    <location>
        <begin position="112"/>
        <end position="121"/>
    </location>
</feature>
<feature type="compositionally biased region" description="Pro residues" evidence="1">
    <location>
        <begin position="356"/>
        <end position="365"/>
    </location>
</feature>
<evidence type="ECO:0000313" key="2">
    <source>
        <dbReference type="EMBL" id="KZM21492.1"/>
    </source>
</evidence>
<feature type="compositionally biased region" description="Basic residues" evidence="1">
    <location>
        <begin position="76"/>
        <end position="96"/>
    </location>
</feature>
<keyword evidence="3" id="KW-1185">Reference proteome</keyword>
<feature type="compositionally biased region" description="Low complexity" evidence="1">
    <location>
        <begin position="346"/>
        <end position="355"/>
    </location>
</feature>
<feature type="compositionally biased region" description="Basic and acidic residues" evidence="1">
    <location>
        <begin position="97"/>
        <end position="111"/>
    </location>
</feature>
<feature type="compositionally biased region" description="Polar residues" evidence="1">
    <location>
        <begin position="581"/>
        <end position="602"/>
    </location>
</feature>